<dbReference type="AlphaFoldDB" id="A0A4R0NL97"/>
<reference evidence="2 3" key="1">
    <citation type="submission" date="2019-02" db="EMBL/GenBank/DDBJ databases">
        <title>Pedobacter sp. RP-1-14 sp. nov., isolated from Arctic soil.</title>
        <authorList>
            <person name="Dahal R.H."/>
        </authorList>
    </citation>
    <scope>NUCLEOTIDE SEQUENCE [LARGE SCALE GENOMIC DNA]</scope>
    <source>
        <strain evidence="2 3">RP-1-14</strain>
    </source>
</reference>
<gene>
    <name evidence="2" type="ORF">EZ437_16210</name>
</gene>
<proteinExistence type="predicted"/>
<dbReference type="Gene3D" id="1.20.120.650">
    <property type="entry name" value="Colicin D"/>
    <property type="match status" value="1"/>
</dbReference>
<evidence type="ECO:0000313" key="2">
    <source>
        <dbReference type="EMBL" id="TCC99784.1"/>
    </source>
</evidence>
<dbReference type="InterPro" id="IPR036471">
    <property type="entry name" value="Colicin_D_sf"/>
</dbReference>
<dbReference type="InterPro" id="IPR015287">
    <property type="entry name" value="Colicin_D_immunity_dom"/>
</dbReference>
<sequence>MVDQQKYLDGIHLQKYLNLILLFVSKEITTEFFEKNFLATRRNDPYWMSGSFENSISQILDTFFLDVDDYVPDELRDGTNKLNINEKELLKRAKCTLDKLQNQINI</sequence>
<dbReference type="Pfam" id="PF09204">
    <property type="entry name" value="Colicin_immun"/>
    <property type="match status" value="1"/>
</dbReference>
<dbReference type="GO" id="GO:0015643">
    <property type="term" value="F:toxic substance binding"/>
    <property type="evidence" value="ECO:0007669"/>
    <property type="project" value="InterPro"/>
</dbReference>
<feature type="domain" description="Colicin D immunity protein" evidence="1">
    <location>
        <begin position="13"/>
        <end position="100"/>
    </location>
</feature>
<comment type="caution">
    <text evidence="2">The sequence shown here is derived from an EMBL/GenBank/DDBJ whole genome shotgun (WGS) entry which is preliminary data.</text>
</comment>
<dbReference type="GO" id="GO:0030153">
    <property type="term" value="P:bacteriocin immunity"/>
    <property type="evidence" value="ECO:0007669"/>
    <property type="project" value="InterPro"/>
</dbReference>
<name>A0A4R0NL97_9SPHI</name>
<dbReference type="Proteomes" id="UP000293347">
    <property type="component" value="Unassembled WGS sequence"/>
</dbReference>
<dbReference type="RefSeq" id="WP_131597120.1">
    <property type="nucleotide sequence ID" value="NZ_SJSL01000005.1"/>
</dbReference>
<dbReference type="EMBL" id="SJSL01000005">
    <property type="protein sequence ID" value="TCC99784.1"/>
    <property type="molecule type" value="Genomic_DNA"/>
</dbReference>
<accession>A0A4R0NL97</accession>
<dbReference type="OrthoDB" id="798814at2"/>
<protein>
    <recommendedName>
        <fullName evidence="1">Colicin D immunity protein domain-containing protein</fullName>
    </recommendedName>
</protein>
<evidence type="ECO:0000313" key="3">
    <source>
        <dbReference type="Proteomes" id="UP000293347"/>
    </source>
</evidence>
<keyword evidence="3" id="KW-1185">Reference proteome</keyword>
<organism evidence="2 3">
    <name type="scientific">Pedobacter psychroterrae</name>
    <dbReference type="NCBI Taxonomy" id="2530453"/>
    <lineage>
        <taxon>Bacteria</taxon>
        <taxon>Pseudomonadati</taxon>
        <taxon>Bacteroidota</taxon>
        <taxon>Sphingobacteriia</taxon>
        <taxon>Sphingobacteriales</taxon>
        <taxon>Sphingobacteriaceae</taxon>
        <taxon>Pedobacter</taxon>
    </lineage>
</organism>
<evidence type="ECO:0000259" key="1">
    <source>
        <dbReference type="Pfam" id="PF09204"/>
    </source>
</evidence>